<protein>
    <recommendedName>
        <fullName evidence="6">Chromo domain-containing protein</fullName>
    </recommendedName>
</protein>
<organism evidence="4 5">
    <name type="scientific">Synchytrium endobioticum</name>
    <dbReference type="NCBI Taxonomy" id="286115"/>
    <lineage>
        <taxon>Eukaryota</taxon>
        <taxon>Fungi</taxon>
        <taxon>Fungi incertae sedis</taxon>
        <taxon>Chytridiomycota</taxon>
        <taxon>Chytridiomycota incertae sedis</taxon>
        <taxon>Chytridiomycetes</taxon>
        <taxon>Synchytriales</taxon>
        <taxon>Synchytriaceae</taxon>
        <taxon>Synchytrium</taxon>
    </lineage>
</organism>
<dbReference type="SMART" id="SM00298">
    <property type="entry name" value="CHROMO"/>
    <property type="match status" value="1"/>
</dbReference>
<dbReference type="Proteomes" id="UP000320475">
    <property type="component" value="Unassembled WGS sequence"/>
</dbReference>
<evidence type="ECO:0008006" key="6">
    <source>
        <dbReference type="Google" id="ProtNLM"/>
    </source>
</evidence>
<accession>A0A507CIL6</accession>
<dbReference type="InterPro" id="IPR016197">
    <property type="entry name" value="Chromo-like_dom_sf"/>
</dbReference>
<dbReference type="InterPro" id="IPR036397">
    <property type="entry name" value="RNaseH_sf"/>
</dbReference>
<feature type="region of interest" description="Disordered" evidence="1">
    <location>
        <begin position="269"/>
        <end position="311"/>
    </location>
</feature>
<dbReference type="OrthoDB" id="2162520at2759"/>
<dbReference type="PROSITE" id="PS50994">
    <property type="entry name" value="INTEGRASE"/>
    <property type="match status" value="1"/>
</dbReference>
<dbReference type="Pfam" id="PF00385">
    <property type="entry name" value="Chromo"/>
    <property type="match status" value="1"/>
</dbReference>
<dbReference type="SUPFAM" id="SSF53098">
    <property type="entry name" value="Ribonuclease H-like"/>
    <property type="match status" value="1"/>
</dbReference>
<dbReference type="Gene3D" id="3.30.420.10">
    <property type="entry name" value="Ribonuclease H-like superfamily/Ribonuclease H"/>
    <property type="match status" value="1"/>
</dbReference>
<dbReference type="PANTHER" id="PTHR37984">
    <property type="entry name" value="PROTEIN CBG26694"/>
    <property type="match status" value="1"/>
</dbReference>
<dbReference type="InterPro" id="IPR001584">
    <property type="entry name" value="Integrase_cat-core"/>
</dbReference>
<dbReference type="AlphaFoldDB" id="A0A507CIL6"/>
<comment type="caution">
    <text evidence="4">The sequence shown here is derived from an EMBL/GenBank/DDBJ whole genome shotgun (WGS) entry which is preliminary data.</text>
</comment>
<sequence>MPTRIISDRGAQFKSKLWRALWNLIGCSPALSTSYHPQTDGNTERINQTMKGYLRSFCNFEQDNWASLLPQAQFSYNNSYHESIGMSPNMAVYGQGARLGNIIDDSTIPVKYDVPEASRIKARMALVQERLQHSLQQAQGHYKHFANLTRRQELEFSIGDEIMIDTKIISPVAFEIQLPSNMKIHNVFHIGLLKPYIRSSIPTVHFLSHHSFLTATKKDHIIDVRRRRNTYEYLINWKGFPESENSWEPRWSLNDDAMLRLWHEQHPSKISPFTDPHEPPNNDAVTPNNNTALFTPNPAHPPRRSRRLNPSMNSMEVVDEKKDTMDRDWDKHDLIW</sequence>
<gene>
    <name evidence="4" type="ORF">SeLEV6574_g07250</name>
</gene>
<dbReference type="GO" id="GO:0003676">
    <property type="term" value="F:nucleic acid binding"/>
    <property type="evidence" value="ECO:0007669"/>
    <property type="project" value="InterPro"/>
</dbReference>
<evidence type="ECO:0000259" key="3">
    <source>
        <dbReference type="PROSITE" id="PS50994"/>
    </source>
</evidence>
<dbReference type="CDD" id="cd00024">
    <property type="entry name" value="CD_CSD"/>
    <property type="match status" value="1"/>
</dbReference>
<evidence type="ECO:0000259" key="2">
    <source>
        <dbReference type="PROSITE" id="PS50013"/>
    </source>
</evidence>
<dbReference type="PANTHER" id="PTHR37984:SF15">
    <property type="entry name" value="INTEGRASE CATALYTIC DOMAIN-CONTAINING PROTEIN"/>
    <property type="match status" value="1"/>
</dbReference>
<reference evidence="4 5" key="1">
    <citation type="journal article" date="2019" name="Sci. Rep.">
        <title>Comparative genomics of chytrid fungi reveal insights into the obligate biotrophic and pathogenic lifestyle of Synchytrium endobioticum.</title>
        <authorList>
            <person name="van de Vossenberg B.T.L.H."/>
            <person name="Warris S."/>
            <person name="Nguyen H.D.T."/>
            <person name="van Gent-Pelzer M.P.E."/>
            <person name="Joly D.L."/>
            <person name="van de Geest H.C."/>
            <person name="Bonants P.J.M."/>
            <person name="Smith D.S."/>
            <person name="Levesque C.A."/>
            <person name="van der Lee T.A.J."/>
        </authorList>
    </citation>
    <scope>NUCLEOTIDE SEQUENCE [LARGE SCALE GENOMIC DNA]</scope>
    <source>
        <strain evidence="4 5">LEV6574</strain>
    </source>
</reference>
<evidence type="ECO:0000256" key="1">
    <source>
        <dbReference type="SAM" id="MobiDB-lite"/>
    </source>
</evidence>
<feature type="domain" description="Integrase catalytic" evidence="3">
    <location>
        <begin position="1"/>
        <end position="96"/>
    </location>
</feature>
<dbReference type="InterPro" id="IPR050951">
    <property type="entry name" value="Retrovirus_Pol_polyprotein"/>
</dbReference>
<dbReference type="GO" id="GO:0015074">
    <property type="term" value="P:DNA integration"/>
    <property type="evidence" value="ECO:0007669"/>
    <property type="project" value="InterPro"/>
</dbReference>
<name>A0A507CIL6_9FUNG</name>
<dbReference type="Pfam" id="PF24626">
    <property type="entry name" value="SH3_Tf2-1"/>
    <property type="match status" value="1"/>
</dbReference>
<dbReference type="GO" id="GO:0005634">
    <property type="term" value="C:nucleus"/>
    <property type="evidence" value="ECO:0007669"/>
    <property type="project" value="UniProtKB-ARBA"/>
</dbReference>
<dbReference type="SUPFAM" id="SSF54160">
    <property type="entry name" value="Chromo domain-like"/>
    <property type="match status" value="1"/>
</dbReference>
<evidence type="ECO:0000313" key="4">
    <source>
        <dbReference type="EMBL" id="TPX39388.1"/>
    </source>
</evidence>
<dbReference type="InterPro" id="IPR012337">
    <property type="entry name" value="RNaseH-like_sf"/>
</dbReference>
<proteinExistence type="predicted"/>
<feature type="domain" description="Chromo" evidence="2">
    <location>
        <begin position="216"/>
        <end position="274"/>
    </location>
</feature>
<dbReference type="Gene3D" id="2.40.50.40">
    <property type="match status" value="1"/>
</dbReference>
<evidence type="ECO:0000313" key="5">
    <source>
        <dbReference type="Proteomes" id="UP000320475"/>
    </source>
</evidence>
<dbReference type="PROSITE" id="PS50013">
    <property type="entry name" value="CHROMO_2"/>
    <property type="match status" value="1"/>
</dbReference>
<dbReference type="InterPro" id="IPR056924">
    <property type="entry name" value="SH3_Tf2-1"/>
</dbReference>
<feature type="compositionally biased region" description="Polar residues" evidence="1">
    <location>
        <begin position="283"/>
        <end position="294"/>
    </location>
</feature>
<dbReference type="InterPro" id="IPR023780">
    <property type="entry name" value="Chromo_domain"/>
</dbReference>
<dbReference type="InterPro" id="IPR000953">
    <property type="entry name" value="Chromo/chromo_shadow_dom"/>
</dbReference>
<dbReference type="EMBL" id="QEAM01000489">
    <property type="protein sequence ID" value="TPX39388.1"/>
    <property type="molecule type" value="Genomic_DNA"/>
</dbReference>
<dbReference type="VEuPathDB" id="FungiDB:SeMB42_g05857"/>